<dbReference type="RefSeq" id="WP_185178658.1">
    <property type="nucleotide sequence ID" value="NZ_CBCSEP010000003.1"/>
</dbReference>
<organism evidence="2 3">
    <name type="scientific">Cohnella lubricantis</name>
    <dbReference type="NCBI Taxonomy" id="2163172"/>
    <lineage>
        <taxon>Bacteria</taxon>
        <taxon>Bacillati</taxon>
        <taxon>Bacillota</taxon>
        <taxon>Bacilli</taxon>
        <taxon>Bacillales</taxon>
        <taxon>Paenibacillaceae</taxon>
        <taxon>Cohnella</taxon>
    </lineage>
</organism>
<keyword evidence="3" id="KW-1185">Reference proteome</keyword>
<protein>
    <submittedName>
        <fullName evidence="2">IS1595 family transposase</fullName>
    </submittedName>
</protein>
<evidence type="ECO:0000259" key="1">
    <source>
        <dbReference type="Pfam" id="PF12760"/>
    </source>
</evidence>
<accession>A0A841TBA3</accession>
<sequence length="290" mass="32638">MEPQLTIGASCNLYTTEEACVRELFRIKWPDGYRCPICRHSQATVIRTRRLPLYQCKRCRYQTSLTAGTVMEKSKTSLRKWFLAMSWLAQGISARQLSDAIQVTYKTAWLIAHKIRHAIHLAESERLAGEVRVHEGRYGATSFASMFDRHARRHPLIAAASVTPAGALIRVKLHQVPPSHQWGNTVSKLGFEHFIGENVSAKANVQTAPGIYNAARHPLSMLWRAAARWMNETYFGLLPKHLQAYLDEYAYRHSLSSSDTQRAGSGAPSLLQACASHPALTYPQLTRRPA</sequence>
<reference evidence="2 3" key="1">
    <citation type="submission" date="2020-08" db="EMBL/GenBank/DDBJ databases">
        <title>Cohnella phylogeny.</title>
        <authorList>
            <person name="Dunlap C."/>
        </authorList>
    </citation>
    <scope>NUCLEOTIDE SEQUENCE [LARGE SCALE GENOMIC DNA]</scope>
    <source>
        <strain evidence="2 3">DSM 103658</strain>
    </source>
</reference>
<proteinExistence type="predicted"/>
<feature type="domain" description="Transposase zinc-ribbon" evidence="1">
    <location>
        <begin position="16"/>
        <end position="62"/>
    </location>
</feature>
<dbReference type="InterPro" id="IPR024442">
    <property type="entry name" value="Transposase_Zn_ribbon"/>
</dbReference>
<evidence type="ECO:0000313" key="3">
    <source>
        <dbReference type="Proteomes" id="UP000574133"/>
    </source>
</evidence>
<dbReference type="Proteomes" id="UP000574133">
    <property type="component" value="Unassembled WGS sequence"/>
</dbReference>
<dbReference type="EMBL" id="JACJVN010000031">
    <property type="protein sequence ID" value="MBB6677376.1"/>
    <property type="molecule type" value="Genomic_DNA"/>
</dbReference>
<evidence type="ECO:0000313" key="2">
    <source>
        <dbReference type="EMBL" id="MBB6677376.1"/>
    </source>
</evidence>
<gene>
    <name evidence="2" type="ORF">H4Q31_08575</name>
</gene>
<dbReference type="AlphaFoldDB" id="A0A841TBA3"/>
<comment type="caution">
    <text evidence="2">The sequence shown here is derived from an EMBL/GenBank/DDBJ whole genome shotgun (WGS) entry which is preliminary data.</text>
</comment>
<name>A0A841TBA3_9BACL</name>
<dbReference type="Pfam" id="PF12760">
    <property type="entry name" value="Zn_ribbon_IS1595"/>
    <property type="match status" value="1"/>
</dbReference>